<accession>A0A9P7KHG6</accession>
<proteinExistence type="predicted"/>
<dbReference type="EMBL" id="JABCKI010000410">
    <property type="protein sequence ID" value="KAG5650578.1"/>
    <property type="molecule type" value="Genomic_DNA"/>
</dbReference>
<evidence type="ECO:0000313" key="2">
    <source>
        <dbReference type="Proteomes" id="UP000717328"/>
    </source>
</evidence>
<reference evidence="1" key="2">
    <citation type="submission" date="2021-10" db="EMBL/GenBank/DDBJ databases">
        <title>Phylogenomics reveals ancestral predisposition of the termite-cultivated fungus Termitomyces towards a domesticated lifestyle.</title>
        <authorList>
            <person name="Auxier B."/>
            <person name="Grum-Grzhimaylo A."/>
            <person name="Cardenas M.E."/>
            <person name="Lodge J.D."/>
            <person name="Laessoe T."/>
            <person name="Pedersen O."/>
            <person name="Smith M.E."/>
            <person name="Kuyper T.W."/>
            <person name="Franco-Molano E.A."/>
            <person name="Baroni T.J."/>
            <person name="Aanen D.K."/>
        </authorList>
    </citation>
    <scope>NUCLEOTIDE SEQUENCE</scope>
    <source>
        <strain evidence="1">D49</strain>
    </source>
</reference>
<sequence length="453" mass="51355">MKFLQFSWNGGPPPKPQGDAPQIITSQAVIPDLPSEVWRKVIGFTVRLAGANSIELDDPFSTPYMNEEYPEVDPGLFEDRTTMSLVCSSWHAVVTEVSVEYLVIYSGKQLKGLVKKFESNKDNARKRLGEWTLQIDFKILGKYSVAHIVQLLQCTPNLLIYVNKNGPPTPERPTPIEVIKGLVSHSSHSLRRVEWSGVGEAPRYQDLVKLCTSLPNLTTLRLVAIFSFPYHWEGVPPPLVMPKLKTLSLTIIPKSTNHRPEYALTWDPFLQYISILPTQLPALERFECDIFPLFTMHFFNMHGSKLRLFRTTAWSAENVLPEALSLCPNLHSLVICQGSKTMALPIFHPTVAKICIIPTVEVHVAVPQKVFDYAVMAPLDDLLKSFERMVAPHLVELRVQNMGAYVTIAEHSTWLRFWWIRWNIQGVEFRDKTGASYQLVLDPNEALINSVRG</sequence>
<keyword evidence="2" id="KW-1185">Reference proteome</keyword>
<organism evidence="1 2">
    <name type="scientific">Sphagnurus paluster</name>
    <dbReference type="NCBI Taxonomy" id="117069"/>
    <lineage>
        <taxon>Eukaryota</taxon>
        <taxon>Fungi</taxon>
        <taxon>Dikarya</taxon>
        <taxon>Basidiomycota</taxon>
        <taxon>Agaricomycotina</taxon>
        <taxon>Agaricomycetes</taxon>
        <taxon>Agaricomycetidae</taxon>
        <taxon>Agaricales</taxon>
        <taxon>Tricholomatineae</taxon>
        <taxon>Lyophyllaceae</taxon>
        <taxon>Sphagnurus</taxon>
    </lineage>
</organism>
<comment type="caution">
    <text evidence="1">The sequence shown here is derived from an EMBL/GenBank/DDBJ whole genome shotgun (WGS) entry which is preliminary data.</text>
</comment>
<dbReference type="AlphaFoldDB" id="A0A9P7KHG6"/>
<name>A0A9P7KHG6_9AGAR</name>
<dbReference type="OrthoDB" id="3171058at2759"/>
<reference evidence="1" key="1">
    <citation type="submission" date="2021-02" db="EMBL/GenBank/DDBJ databases">
        <authorList>
            <person name="Nieuwenhuis M."/>
            <person name="Van De Peppel L.J.J."/>
        </authorList>
    </citation>
    <scope>NUCLEOTIDE SEQUENCE</scope>
    <source>
        <strain evidence="1">D49</strain>
    </source>
</reference>
<dbReference type="Proteomes" id="UP000717328">
    <property type="component" value="Unassembled WGS sequence"/>
</dbReference>
<evidence type="ECO:0000313" key="1">
    <source>
        <dbReference type="EMBL" id="KAG5650578.1"/>
    </source>
</evidence>
<gene>
    <name evidence="1" type="ORF">H0H81_011751</name>
</gene>
<protein>
    <submittedName>
        <fullName evidence="1">Uncharacterized protein</fullName>
    </submittedName>
</protein>